<keyword evidence="3 5" id="KW-0697">Rotamase</keyword>
<dbReference type="GO" id="GO:0006457">
    <property type="term" value="P:protein folding"/>
    <property type="evidence" value="ECO:0007669"/>
    <property type="project" value="InterPro"/>
</dbReference>
<dbReference type="SUPFAM" id="SSF50891">
    <property type="entry name" value="Cyclophilin-like"/>
    <property type="match status" value="1"/>
</dbReference>
<dbReference type="InterPro" id="IPR044665">
    <property type="entry name" value="E_coli_cyclophilin_A-like"/>
</dbReference>
<organism evidence="8 9">
    <name type="scientific">Acinetobacter sichuanensis</name>
    <dbReference type="NCBI Taxonomy" id="2136183"/>
    <lineage>
        <taxon>Bacteria</taxon>
        <taxon>Pseudomonadati</taxon>
        <taxon>Pseudomonadota</taxon>
        <taxon>Gammaproteobacteria</taxon>
        <taxon>Moraxellales</taxon>
        <taxon>Moraxellaceae</taxon>
        <taxon>Acinetobacter</taxon>
    </lineage>
</organism>
<dbReference type="Proteomes" id="UP001595455">
    <property type="component" value="Unassembled WGS sequence"/>
</dbReference>
<evidence type="ECO:0000259" key="6">
    <source>
        <dbReference type="PROSITE" id="PS50072"/>
    </source>
</evidence>
<feature type="domain" description="PPIase cyclophilin-type" evidence="6">
    <location>
        <begin position="31"/>
        <end position="181"/>
    </location>
</feature>
<comment type="catalytic activity">
    <reaction evidence="5">
        <text>[protein]-peptidylproline (omega=180) = [protein]-peptidylproline (omega=0)</text>
        <dbReference type="Rhea" id="RHEA:16237"/>
        <dbReference type="Rhea" id="RHEA-COMP:10747"/>
        <dbReference type="Rhea" id="RHEA-COMP:10748"/>
        <dbReference type="ChEBI" id="CHEBI:83833"/>
        <dbReference type="ChEBI" id="CHEBI:83834"/>
        <dbReference type="EC" id="5.2.1.8"/>
    </reaction>
</comment>
<dbReference type="PROSITE" id="PS50072">
    <property type="entry name" value="CSA_PPIASE_2"/>
    <property type="match status" value="1"/>
</dbReference>
<evidence type="ECO:0000256" key="5">
    <source>
        <dbReference type="RuleBase" id="RU363019"/>
    </source>
</evidence>
<evidence type="ECO:0000256" key="3">
    <source>
        <dbReference type="ARBA" id="ARBA00023110"/>
    </source>
</evidence>
<comment type="caution">
    <text evidence="8">The sequence shown here is derived from an EMBL/GenBank/DDBJ whole genome shotgun (WGS) entry which is preliminary data.</text>
</comment>
<dbReference type="InterPro" id="IPR002130">
    <property type="entry name" value="Cyclophilin-type_PPIase_dom"/>
</dbReference>
<evidence type="ECO:0000313" key="9">
    <source>
        <dbReference type="Proteomes" id="UP000240957"/>
    </source>
</evidence>
<dbReference type="PROSITE" id="PS00170">
    <property type="entry name" value="CSA_PPIASE_1"/>
    <property type="match status" value="1"/>
</dbReference>
<dbReference type="InterPro" id="IPR020892">
    <property type="entry name" value="Cyclophilin-type_PPIase_CS"/>
</dbReference>
<evidence type="ECO:0000256" key="1">
    <source>
        <dbReference type="ARBA" id="ARBA00002388"/>
    </source>
</evidence>
<comment type="function">
    <text evidence="1 5">PPIases accelerate the folding of proteins. It catalyzes the cis-trans isomerization of proline imidic peptide bonds in oligopeptides.</text>
</comment>
<dbReference type="InterPro" id="IPR024936">
    <property type="entry name" value="Cyclophilin-type_PPIase"/>
</dbReference>
<dbReference type="CDD" id="cd01920">
    <property type="entry name" value="cyclophilin_EcCYP_like"/>
    <property type="match status" value="1"/>
</dbReference>
<gene>
    <name evidence="7" type="ORF">ACFODO_10510</name>
    <name evidence="8" type="ORF">C9E89_019300</name>
</gene>
<keyword evidence="4 5" id="KW-0413">Isomerase</keyword>
<reference evidence="10" key="3">
    <citation type="journal article" date="2019" name="Int. J. Syst. Evol. Microbiol.">
        <title>The Global Catalogue of Microorganisms (GCM) 10K type strain sequencing project: providing services to taxonomists for standard genome sequencing and annotation.</title>
        <authorList>
            <consortium name="The Broad Institute Genomics Platform"/>
            <consortium name="The Broad Institute Genome Sequencing Center for Infectious Disease"/>
            <person name="Wu L."/>
            <person name="Ma J."/>
        </authorList>
    </citation>
    <scope>NUCLEOTIDE SEQUENCE [LARGE SCALE GENOMIC DNA]</scope>
    <source>
        <strain evidence="10">KCTC 62575</strain>
    </source>
</reference>
<comment type="similarity">
    <text evidence="2 5">Belongs to the cyclophilin-type PPIase family.</text>
</comment>
<evidence type="ECO:0000256" key="2">
    <source>
        <dbReference type="ARBA" id="ARBA00007365"/>
    </source>
</evidence>
<reference evidence="7" key="4">
    <citation type="submission" date="2024-09" db="EMBL/GenBank/DDBJ databases">
        <authorList>
            <person name="Sun Q."/>
            <person name="Mori K."/>
        </authorList>
    </citation>
    <scope>NUCLEOTIDE SEQUENCE</scope>
    <source>
        <strain evidence="7">KCTC 62575</strain>
    </source>
</reference>
<dbReference type="Pfam" id="PF00160">
    <property type="entry name" value="Pro_isomerase"/>
    <property type="match status" value="1"/>
</dbReference>
<evidence type="ECO:0000313" key="10">
    <source>
        <dbReference type="Proteomes" id="UP001595455"/>
    </source>
</evidence>
<dbReference type="Proteomes" id="UP000240957">
    <property type="component" value="Unassembled WGS sequence"/>
</dbReference>
<dbReference type="EMBL" id="JBHRSF010000035">
    <property type="protein sequence ID" value="MFC2995695.1"/>
    <property type="molecule type" value="Genomic_DNA"/>
</dbReference>
<dbReference type="PANTHER" id="PTHR43246">
    <property type="entry name" value="PEPTIDYL-PROLYL CIS-TRANS ISOMERASE CYP38, CHLOROPLASTIC"/>
    <property type="match status" value="1"/>
</dbReference>
<dbReference type="RefSeq" id="WP_107009831.1">
    <property type="nucleotide sequence ID" value="NZ_JAVIDQ010000022.1"/>
</dbReference>
<name>A0A371YKB9_9GAMM</name>
<evidence type="ECO:0000313" key="8">
    <source>
        <dbReference type="EMBL" id="RFC81929.1"/>
    </source>
</evidence>
<reference evidence="8 9" key="2">
    <citation type="submission" date="2018-08" db="EMBL/GenBank/DDBJ databases">
        <title>The draft genome of Acinetobacter sichuanensis strain WCHAc060041.</title>
        <authorList>
            <person name="Qin J."/>
            <person name="Feng Y."/>
            <person name="Zong Z."/>
        </authorList>
    </citation>
    <scope>NUCLEOTIDE SEQUENCE [LARGE SCALE GENOMIC DNA]</scope>
    <source>
        <strain evidence="8 9">WCHAc060041</strain>
    </source>
</reference>
<dbReference type="PRINTS" id="PR00153">
    <property type="entry name" value="CSAPPISMRASE"/>
</dbReference>
<evidence type="ECO:0000313" key="7">
    <source>
        <dbReference type="EMBL" id="MFC2995695.1"/>
    </source>
</evidence>
<dbReference type="EMBL" id="PYIX02000050">
    <property type="protein sequence ID" value="RFC81929.1"/>
    <property type="molecule type" value="Genomic_DNA"/>
</dbReference>
<dbReference type="OrthoDB" id="9807797at2"/>
<dbReference type="GO" id="GO:0003755">
    <property type="term" value="F:peptidyl-prolyl cis-trans isomerase activity"/>
    <property type="evidence" value="ECO:0007669"/>
    <property type="project" value="UniProtKB-UniRule"/>
</dbReference>
<keyword evidence="10" id="KW-1185">Reference proteome</keyword>
<proteinExistence type="inferred from homology"/>
<dbReference type="AlphaFoldDB" id="A0A371YKB9"/>
<dbReference type="PIRSF" id="PIRSF001467">
    <property type="entry name" value="Peptidylpro_ismrse"/>
    <property type="match status" value="1"/>
</dbReference>
<accession>A0A371YKB9</accession>
<dbReference type="Gene3D" id="2.40.100.10">
    <property type="entry name" value="Cyclophilin-like"/>
    <property type="match status" value="1"/>
</dbReference>
<protein>
    <recommendedName>
        <fullName evidence="5">Peptidyl-prolyl cis-trans isomerase</fullName>
        <shortName evidence="5">PPIase</shortName>
        <ecNumber evidence="5">5.2.1.8</ecNumber>
    </recommendedName>
</protein>
<dbReference type="InterPro" id="IPR029000">
    <property type="entry name" value="Cyclophilin-like_dom_sf"/>
</dbReference>
<sequence length="187" mass="20570">MIKEIGLSLGVLLLAQQTYANTDMQIKTNFGTIEIELYDDKAPLSVANFKNYVKSNFYNGTIFHRVIPGFMIQGGGMNEKMIEKSTQAAIKNESGNGLKNDRGTLAMARTNHPDSATSQFFINVANNDFLNKSAGNSGYAVFGKVTKGMDVVDKIVNVPTENYGMHQNVPKQPIKIINISYKVAPNK</sequence>
<dbReference type="EC" id="5.2.1.8" evidence="5"/>
<evidence type="ECO:0000256" key="4">
    <source>
        <dbReference type="ARBA" id="ARBA00023235"/>
    </source>
</evidence>
<reference evidence="7" key="1">
    <citation type="journal article" date="2014" name="Int. J. Syst. Evol. Microbiol.">
        <title>Complete genome of a new Firmicutes species belonging to the dominant human colonic microbiota ('Ruminococcus bicirculans') reveals two chromosomes and a selective capacity to utilize plant glucans.</title>
        <authorList>
            <consortium name="NISC Comparative Sequencing Program"/>
            <person name="Wegmann U."/>
            <person name="Louis P."/>
            <person name="Goesmann A."/>
            <person name="Henrissat B."/>
            <person name="Duncan S.H."/>
            <person name="Flint H.J."/>
        </authorList>
    </citation>
    <scope>NUCLEOTIDE SEQUENCE</scope>
    <source>
        <strain evidence="7">KCTC 62575</strain>
    </source>
</reference>